<keyword evidence="3" id="KW-1185">Reference proteome</keyword>
<feature type="compositionally biased region" description="Pro residues" evidence="1">
    <location>
        <begin position="98"/>
        <end position="108"/>
    </location>
</feature>
<feature type="region of interest" description="Disordered" evidence="1">
    <location>
        <begin position="80"/>
        <end position="134"/>
    </location>
</feature>
<evidence type="ECO:0000256" key="1">
    <source>
        <dbReference type="SAM" id="MobiDB-lite"/>
    </source>
</evidence>
<organism evidence="2 3">
    <name type="scientific">Catenuloplanes niger</name>
    <dbReference type="NCBI Taxonomy" id="587534"/>
    <lineage>
        <taxon>Bacteria</taxon>
        <taxon>Bacillati</taxon>
        <taxon>Actinomycetota</taxon>
        <taxon>Actinomycetes</taxon>
        <taxon>Micromonosporales</taxon>
        <taxon>Micromonosporaceae</taxon>
        <taxon>Catenuloplanes</taxon>
    </lineage>
</organism>
<comment type="caution">
    <text evidence="2">The sequence shown here is derived from an EMBL/GenBank/DDBJ whole genome shotgun (WGS) entry which is preliminary data.</text>
</comment>
<dbReference type="AlphaFoldDB" id="A0AAE3ZWX0"/>
<gene>
    <name evidence="2" type="ORF">J2S44_007778</name>
</gene>
<evidence type="ECO:0000313" key="3">
    <source>
        <dbReference type="Proteomes" id="UP001183629"/>
    </source>
</evidence>
<proteinExistence type="predicted"/>
<dbReference type="Proteomes" id="UP001183629">
    <property type="component" value="Unassembled WGS sequence"/>
</dbReference>
<dbReference type="EMBL" id="JAVDYC010000001">
    <property type="protein sequence ID" value="MDR7327528.1"/>
    <property type="molecule type" value="Genomic_DNA"/>
</dbReference>
<feature type="compositionally biased region" description="Low complexity" evidence="1">
    <location>
        <begin position="80"/>
        <end position="97"/>
    </location>
</feature>
<dbReference type="RefSeq" id="WP_310424911.1">
    <property type="nucleotide sequence ID" value="NZ_JAVDYC010000001.1"/>
</dbReference>
<name>A0AAE3ZWX0_9ACTN</name>
<reference evidence="2 3" key="1">
    <citation type="submission" date="2023-07" db="EMBL/GenBank/DDBJ databases">
        <title>Sequencing the genomes of 1000 actinobacteria strains.</title>
        <authorList>
            <person name="Klenk H.-P."/>
        </authorList>
    </citation>
    <scope>NUCLEOTIDE SEQUENCE [LARGE SCALE GENOMIC DNA]</scope>
    <source>
        <strain evidence="2 3">DSM 44711</strain>
    </source>
</reference>
<protein>
    <submittedName>
        <fullName evidence="2">Uncharacterized protein</fullName>
    </submittedName>
</protein>
<accession>A0AAE3ZWX0</accession>
<sequence length="213" mass="21325">MPAEPVTTCVRGRWRTTTVGWHDNGAAAGGDIGGGGGVLVDIAANGVVTADFGGMQPVEFTVQVAGAPVNGTFSYTGRATGTIGTGPTVIPSASGPPSTNPATPPAPPSTTAEPNEPGASAGPSGPVSGSWTVQGPVDWSGVRLTVDITAPVAARPFDGVPVGDYAGAGATQTGNVVDVRPLLDNGRYLCQGRSLVLFFGGTKNLGWILFPRQ</sequence>
<evidence type="ECO:0000313" key="2">
    <source>
        <dbReference type="EMBL" id="MDR7327528.1"/>
    </source>
</evidence>
<feature type="compositionally biased region" description="Low complexity" evidence="1">
    <location>
        <begin position="109"/>
        <end position="130"/>
    </location>
</feature>